<dbReference type="InterPro" id="IPR036291">
    <property type="entry name" value="NAD(P)-bd_dom_sf"/>
</dbReference>
<evidence type="ECO:0000256" key="1">
    <source>
        <dbReference type="ARBA" id="ARBA00006484"/>
    </source>
</evidence>
<dbReference type="InterPro" id="IPR002347">
    <property type="entry name" value="SDR_fam"/>
</dbReference>
<dbReference type="PANTHER" id="PTHR43669:SF3">
    <property type="entry name" value="ALCOHOL DEHYDROGENASE, PUTATIVE (AFU_ORTHOLOGUE AFUA_3G03445)-RELATED"/>
    <property type="match status" value="1"/>
</dbReference>
<keyword evidence="4" id="KW-1185">Reference proteome</keyword>
<organism evidence="3 4">
    <name type="scientific">Actinomadura yumaensis</name>
    <dbReference type="NCBI Taxonomy" id="111807"/>
    <lineage>
        <taxon>Bacteria</taxon>
        <taxon>Bacillati</taxon>
        <taxon>Actinomycetota</taxon>
        <taxon>Actinomycetes</taxon>
        <taxon>Streptosporangiales</taxon>
        <taxon>Thermomonosporaceae</taxon>
        <taxon>Actinomadura</taxon>
    </lineage>
</organism>
<keyword evidence="2" id="KW-0560">Oxidoreductase</keyword>
<reference evidence="4" key="1">
    <citation type="journal article" date="2019" name="Int. J. Syst. Evol. Microbiol.">
        <title>The Global Catalogue of Microorganisms (GCM) 10K type strain sequencing project: providing services to taxonomists for standard genome sequencing and annotation.</title>
        <authorList>
            <consortium name="The Broad Institute Genomics Platform"/>
            <consortium name="The Broad Institute Genome Sequencing Center for Infectious Disease"/>
            <person name="Wu L."/>
            <person name="Ma J."/>
        </authorList>
    </citation>
    <scope>NUCLEOTIDE SEQUENCE [LARGE SCALE GENOMIC DNA]</scope>
    <source>
        <strain evidence="4">JCM 3369</strain>
    </source>
</reference>
<dbReference type="Gene3D" id="3.40.50.720">
    <property type="entry name" value="NAD(P)-binding Rossmann-like Domain"/>
    <property type="match status" value="1"/>
</dbReference>
<evidence type="ECO:0000256" key="2">
    <source>
        <dbReference type="ARBA" id="ARBA00023002"/>
    </source>
</evidence>
<evidence type="ECO:0000313" key="4">
    <source>
        <dbReference type="Proteomes" id="UP001596380"/>
    </source>
</evidence>
<sequence length="126" mass="13224">MNRFTDKTVLITGGTSGMGLATAHRLVAEGAHVIVTGRTRARLDAAVEELGPSASGVVADAADLGAVDALTETVRDRHGRLDGLFANAGTGTFLPFENITEQDFDHGIDANFKGVFFTVQKALPLL</sequence>
<evidence type="ECO:0000313" key="3">
    <source>
        <dbReference type="EMBL" id="MFC6879255.1"/>
    </source>
</evidence>
<protein>
    <submittedName>
        <fullName evidence="3">SDR family NAD(P)-dependent oxidoreductase</fullName>
    </submittedName>
</protein>
<dbReference type="RefSeq" id="WP_160823917.1">
    <property type="nucleotide sequence ID" value="NZ_JBHSXE010000001.1"/>
</dbReference>
<dbReference type="Pfam" id="PF00106">
    <property type="entry name" value="adh_short"/>
    <property type="match status" value="1"/>
</dbReference>
<proteinExistence type="inferred from homology"/>
<accession>A0ABW2CE46</accession>
<dbReference type="PRINTS" id="PR00081">
    <property type="entry name" value="GDHRDH"/>
</dbReference>
<dbReference type="Proteomes" id="UP001596380">
    <property type="component" value="Unassembled WGS sequence"/>
</dbReference>
<comment type="caution">
    <text evidence="3">The sequence shown here is derived from an EMBL/GenBank/DDBJ whole genome shotgun (WGS) entry which is preliminary data.</text>
</comment>
<dbReference type="SUPFAM" id="SSF51735">
    <property type="entry name" value="NAD(P)-binding Rossmann-fold domains"/>
    <property type="match status" value="1"/>
</dbReference>
<comment type="similarity">
    <text evidence="1">Belongs to the short-chain dehydrogenases/reductases (SDR) family.</text>
</comment>
<dbReference type="CDD" id="cd05233">
    <property type="entry name" value="SDR_c"/>
    <property type="match status" value="1"/>
</dbReference>
<dbReference type="EMBL" id="JBHSXS010000002">
    <property type="protein sequence ID" value="MFC6879255.1"/>
    <property type="molecule type" value="Genomic_DNA"/>
</dbReference>
<dbReference type="PANTHER" id="PTHR43669">
    <property type="entry name" value="5-KETO-D-GLUCONATE 5-REDUCTASE"/>
    <property type="match status" value="1"/>
</dbReference>
<gene>
    <name evidence="3" type="ORF">ACFQKB_05700</name>
</gene>
<name>A0ABW2CE46_9ACTN</name>